<protein>
    <recommendedName>
        <fullName evidence="9">Calponin-homology (CH) domain-containing protein</fullName>
    </recommendedName>
</protein>
<dbReference type="InterPro" id="IPR036872">
    <property type="entry name" value="CH_dom_sf"/>
</dbReference>
<evidence type="ECO:0000256" key="3">
    <source>
        <dbReference type="ARBA" id="ARBA00022490"/>
    </source>
</evidence>
<name>A0AAV8TD56_9ROSI</name>
<evidence type="ECO:0000313" key="10">
    <source>
        <dbReference type="EMBL" id="KAJ8764229.1"/>
    </source>
</evidence>
<dbReference type="GO" id="GO:0051301">
    <property type="term" value="P:cell division"/>
    <property type="evidence" value="ECO:0007669"/>
    <property type="project" value="UniProtKB-KW"/>
</dbReference>
<dbReference type="GO" id="GO:0008017">
    <property type="term" value="F:microtubule binding"/>
    <property type="evidence" value="ECO:0007669"/>
    <property type="project" value="InterPro"/>
</dbReference>
<keyword evidence="11" id="KW-1185">Reference proteome</keyword>
<dbReference type="SUPFAM" id="SSF140612">
    <property type="entry name" value="EB1 dimerisation domain-like"/>
    <property type="match status" value="1"/>
</dbReference>
<keyword evidence="4" id="KW-0132">Cell division</keyword>
<evidence type="ECO:0000256" key="5">
    <source>
        <dbReference type="ARBA" id="ARBA00022701"/>
    </source>
</evidence>
<dbReference type="InterPro" id="IPR001715">
    <property type="entry name" value="CH_dom"/>
</dbReference>
<comment type="similarity">
    <text evidence="2">Belongs to the MAPRE family.</text>
</comment>
<dbReference type="Gene3D" id="1.10.418.10">
    <property type="entry name" value="Calponin-like domain"/>
    <property type="match status" value="1"/>
</dbReference>
<dbReference type="SUPFAM" id="SSF47576">
    <property type="entry name" value="Calponin-homology domain, CH-domain"/>
    <property type="match status" value="1"/>
</dbReference>
<dbReference type="GO" id="GO:0005874">
    <property type="term" value="C:microtubule"/>
    <property type="evidence" value="ECO:0007669"/>
    <property type="project" value="UniProtKB-KW"/>
</dbReference>
<evidence type="ECO:0000256" key="7">
    <source>
        <dbReference type="ARBA" id="ARBA00023212"/>
    </source>
</evidence>
<keyword evidence="6" id="KW-0498">Mitosis</keyword>
<keyword evidence="8" id="KW-0131">Cell cycle</keyword>
<dbReference type="AlphaFoldDB" id="A0AAV8TD56"/>
<evidence type="ECO:0000256" key="6">
    <source>
        <dbReference type="ARBA" id="ARBA00022776"/>
    </source>
</evidence>
<dbReference type="InterPro" id="IPR036133">
    <property type="entry name" value="EB1_C_sf"/>
</dbReference>
<keyword evidence="3" id="KW-0963">Cytoplasm</keyword>
<keyword evidence="5" id="KW-0493">Microtubule</keyword>
<dbReference type="PROSITE" id="PS50021">
    <property type="entry name" value="CH"/>
    <property type="match status" value="1"/>
</dbReference>
<evidence type="ECO:0000256" key="2">
    <source>
        <dbReference type="ARBA" id="ARBA00010729"/>
    </source>
</evidence>
<evidence type="ECO:0000256" key="8">
    <source>
        <dbReference type="ARBA" id="ARBA00023306"/>
    </source>
</evidence>
<feature type="domain" description="Calponin-homology (CH)" evidence="9">
    <location>
        <begin position="1"/>
        <end position="70"/>
    </location>
</feature>
<dbReference type="InterPro" id="IPR027328">
    <property type="entry name" value="MAPRE"/>
</dbReference>
<keyword evidence="7" id="KW-0206">Cytoskeleton</keyword>
<gene>
    <name evidence="10" type="ORF">K2173_005969</name>
</gene>
<accession>A0AAV8TD56</accession>
<dbReference type="Gene3D" id="1.20.5.1430">
    <property type="match status" value="1"/>
</dbReference>
<comment type="caution">
    <text evidence="10">The sequence shown here is derived from an EMBL/GenBank/DDBJ whole genome shotgun (WGS) entry which is preliminary data.</text>
</comment>
<reference evidence="10 11" key="1">
    <citation type="submission" date="2021-09" db="EMBL/GenBank/DDBJ databases">
        <title>Genomic insights and catalytic innovation underlie evolution of tropane alkaloids biosynthesis.</title>
        <authorList>
            <person name="Wang Y.-J."/>
            <person name="Tian T."/>
            <person name="Huang J.-P."/>
            <person name="Huang S.-X."/>
        </authorList>
    </citation>
    <scope>NUCLEOTIDE SEQUENCE [LARGE SCALE GENOMIC DNA]</scope>
    <source>
        <strain evidence="10">KIB-2018</strain>
        <tissue evidence="10">Leaf</tissue>
    </source>
</reference>
<dbReference type="Proteomes" id="UP001159364">
    <property type="component" value="Linkage Group LG05"/>
</dbReference>
<dbReference type="Pfam" id="PF03271">
    <property type="entry name" value="EB1"/>
    <property type="match status" value="1"/>
</dbReference>
<organism evidence="10 11">
    <name type="scientific">Erythroxylum novogranatense</name>
    <dbReference type="NCBI Taxonomy" id="1862640"/>
    <lineage>
        <taxon>Eukaryota</taxon>
        <taxon>Viridiplantae</taxon>
        <taxon>Streptophyta</taxon>
        <taxon>Embryophyta</taxon>
        <taxon>Tracheophyta</taxon>
        <taxon>Spermatophyta</taxon>
        <taxon>Magnoliopsida</taxon>
        <taxon>eudicotyledons</taxon>
        <taxon>Gunneridae</taxon>
        <taxon>Pentapetalae</taxon>
        <taxon>rosids</taxon>
        <taxon>fabids</taxon>
        <taxon>Malpighiales</taxon>
        <taxon>Erythroxylaceae</taxon>
        <taxon>Erythroxylum</taxon>
    </lineage>
</organism>
<dbReference type="InterPro" id="IPR004953">
    <property type="entry name" value="EB1_C"/>
</dbReference>
<dbReference type="PANTHER" id="PTHR10623">
    <property type="entry name" value="MICROTUBULE-ASSOCIATED PROTEIN RP/EB FAMILY MEMBER"/>
    <property type="match status" value="1"/>
</dbReference>
<evidence type="ECO:0000313" key="11">
    <source>
        <dbReference type="Proteomes" id="UP001159364"/>
    </source>
</evidence>
<proteinExistence type="inferred from homology"/>
<sequence length="186" mass="21328">MMDTIHLGVVSIHKVNFNCKSEYEMIQRYKVVQDVFNKLKIIKHIEVNKLTKGRLLDNLEFIQWMKRYCDTVNGGLFNYNPPERKDIIGLKLNVDSLKKKRDFYFTKLRDIEILILYATDDYASVEVEVSSSAAEVSEEKTNSNAHKRKNTVNLDVDAVGITTLSLRQTLSNATDVHCSGSALMTY</sequence>
<dbReference type="EMBL" id="JAIWQS010000005">
    <property type="protein sequence ID" value="KAJ8764229.1"/>
    <property type="molecule type" value="Genomic_DNA"/>
</dbReference>
<comment type="subcellular location">
    <subcellularLocation>
        <location evidence="1">Cytoplasm</location>
        <location evidence="1">Cytoskeleton</location>
    </subcellularLocation>
</comment>
<evidence type="ECO:0000256" key="1">
    <source>
        <dbReference type="ARBA" id="ARBA00004245"/>
    </source>
</evidence>
<evidence type="ECO:0000256" key="4">
    <source>
        <dbReference type="ARBA" id="ARBA00022618"/>
    </source>
</evidence>
<evidence type="ECO:0000259" key="9">
    <source>
        <dbReference type="PROSITE" id="PS50021"/>
    </source>
</evidence>